<dbReference type="GO" id="GO:0061709">
    <property type="term" value="P:reticulophagy"/>
    <property type="evidence" value="ECO:0007669"/>
    <property type="project" value="TreeGrafter"/>
</dbReference>
<keyword evidence="7" id="KW-0472">Membrane</keyword>
<dbReference type="GO" id="GO:0000407">
    <property type="term" value="C:phagophore assembly site"/>
    <property type="evidence" value="ECO:0007669"/>
    <property type="project" value="TreeGrafter"/>
</dbReference>
<feature type="region of interest" description="Disordered" evidence="9">
    <location>
        <begin position="191"/>
        <end position="212"/>
    </location>
</feature>
<keyword evidence="12" id="KW-1185">Reference proteome</keyword>
<dbReference type="GO" id="GO:0015031">
    <property type="term" value="P:protein transport"/>
    <property type="evidence" value="ECO:0007669"/>
    <property type="project" value="TreeGrafter"/>
</dbReference>
<dbReference type="GO" id="GO:0000422">
    <property type="term" value="P:autophagy of mitochondrion"/>
    <property type="evidence" value="ECO:0007669"/>
    <property type="project" value="TreeGrafter"/>
</dbReference>
<dbReference type="InterPro" id="IPR036871">
    <property type="entry name" value="PX_dom_sf"/>
</dbReference>
<dbReference type="GO" id="GO:0005769">
    <property type="term" value="C:early endosome"/>
    <property type="evidence" value="ECO:0007669"/>
    <property type="project" value="TreeGrafter"/>
</dbReference>
<keyword evidence="6" id="KW-0446">Lipid-binding</keyword>
<protein>
    <recommendedName>
        <fullName evidence="10">PX domain-containing protein</fullName>
    </recommendedName>
</protein>
<keyword evidence="8" id="KW-0175">Coiled coil</keyword>
<dbReference type="CDD" id="cd06860">
    <property type="entry name" value="PX_SNX7_30_like"/>
    <property type="match status" value="1"/>
</dbReference>
<keyword evidence="5" id="KW-0963">Cytoplasm</keyword>
<dbReference type="InterPro" id="IPR015404">
    <property type="entry name" value="Vps5_C"/>
</dbReference>
<dbReference type="GO" id="GO:0032456">
    <property type="term" value="P:endocytic recycling"/>
    <property type="evidence" value="ECO:0007669"/>
    <property type="project" value="TreeGrafter"/>
</dbReference>
<evidence type="ECO:0000256" key="4">
    <source>
        <dbReference type="ARBA" id="ARBA00022448"/>
    </source>
</evidence>
<evidence type="ECO:0000256" key="1">
    <source>
        <dbReference type="ARBA" id="ARBA00004184"/>
    </source>
</evidence>
<dbReference type="EMBL" id="OV121135">
    <property type="protein sequence ID" value="CAH0555436.1"/>
    <property type="molecule type" value="Genomic_DNA"/>
</dbReference>
<dbReference type="Gene3D" id="1.20.1270.60">
    <property type="entry name" value="Arfaptin homology (AH) domain/BAR domain"/>
    <property type="match status" value="1"/>
</dbReference>
<dbReference type="SMART" id="SM00312">
    <property type="entry name" value="PX"/>
    <property type="match status" value="1"/>
</dbReference>
<dbReference type="PANTHER" id="PTHR45949:SF2">
    <property type="entry name" value="SORTING NEXIN-4"/>
    <property type="match status" value="1"/>
</dbReference>
<dbReference type="Proteomes" id="UP001154078">
    <property type="component" value="Chromosome 4"/>
</dbReference>
<evidence type="ECO:0000256" key="5">
    <source>
        <dbReference type="ARBA" id="ARBA00022490"/>
    </source>
</evidence>
<evidence type="ECO:0000256" key="3">
    <source>
        <dbReference type="ARBA" id="ARBA00010883"/>
    </source>
</evidence>
<feature type="coiled-coil region" evidence="8">
    <location>
        <begin position="385"/>
        <end position="412"/>
    </location>
</feature>
<evidence type="ECO:0000313" key="12">
    <source>
        <dbReference type="Proteomes" id="UP001154078"/>
    </source>
</evidence>
<dbReference type="GO" id="GO:0035091">
    <property type="term" value="F:phosphatidylinositol binding"/>
    <property type="evidence" value="ECO:0007669"/>
    <property type="project" value="InterPro"/>
</dbReference>
<organism evidence="11 12">
    <name type="scientific">Brassicogethes aeneus</name>
    <name type="common">Rape pollen beetle</name>
    <name type="synonym">Meligethes aeneus</name>
    <dbReference type="NCBI Taxonomy" id="1431903"/>
    <lineage>
        <taxon>Eukaryota</taxon>
        <taxon>Metazoa</taxon>
        <taxon>Ecdysozoa</taxon>
        <taxon>Arthropoda</taxon>
        <taxon>Hexapoda</taxon>
        <taxon>Insecta</taxon>
        <taxon>Pterygota</taxon>
        <taxon>Neoptera</taxon>
        <taxon>Endopterygota</taxon>
        <taxon>Coleoptera</taxon>
        <taxon>Polyphaga</taxon>
        <taxon>Cucujiformia</taxon>
        <taxon>Nitidulidae</taxon>
        <taxon>Meligethinae</taxon>
        <taxon>Brassicogethes</taxon>
    </lineage>
</organism>
<evidence type="ECO:0000256" key="2">
    <source>
        <dbReference type="ARBA" id="ARBA00004496"/>
    </source>
</evidence>
<evidence type="ECO:0000256" key="6">
    <source>
        <dbReference type="ARBA" id="ARBA00023121"/>
    </source>
</evidence>
<feature type="domain" description="PX" evidence="10">
    <location>
        <begin position="67"/>
        <end position="188"/>
    </location>
</feature>
<sequence length="457" mass="52912">MANTSAVLDVVTENKDISSLLKDKEYDKSSICSGSCDNSFVQSPSLESFSTIQDIENLSELNMDENSDLCVKIDNPQKHLDTLETYITFRITTRVARIEFIDNEYIVRRRYNDFIWLRQRLLECHPFCIIPPLPGKHSLMGQLDRYSKEFIILRMKALNVFIRRIAQHPILSCNEHFKVFITAQPSEFSVHRKNRPKSDNIKTNISHANSSHSNFKNRHLEFDKTKTYLNTLSEKLASIEKISSRINKDRAEFITELNSYHPIYTSWATSEPELSDILQNIGNALERSTSAQSALVQSYNATVGNPIKDFITYIDVVQDTLKKREAFQYAYEMSMEELNKRHDEKDKLVANSQNPSTNSASFSLWKQQSSDDKLEKLGTYIPQLLKKVESNQDNLECANESLRSDLARWHQEKQQCIKNILLDFVNKQINFHQANTNAWEHVTNELQQSNALKKQNQ</sequence>
<dbReference type="AlphaFoldDB" id="A0A9P0FIW9"/>
<dbReference type="SUPFAM" id="SSF103657">
    <property type="entry name" value="BAR/IMD domain-like"/>
    <property type="match status" value="1"/>
</dbReference>
<dbReference type="InterPro" id="IPR027267">
    <property type="entry name" value="AH/BAR_dom_sf"/>
</dbReference>
<evidence type="ECO:0000256" key="7">
    <source>
        <dbReference type="ARBA" id="ARBA00023136"/>
    </source>
</evidence>
<evidence type="ECO:0000313" key="11">
    <source>
        <dbReference type="EMBL" id="CAH0555436.1"/>
    </source>
</evidence>
<dbReference type="Gene3D" id="3.30.1520.10">
    <property type="entry name" value="Phox-like domain"/>
    <property type="match status" value="1"/>
</dbReference>
<evidence type="ECO:0000259" key="10">
    <source>
        <dbReference type="PROSITE" id="PS50195"/>
    </source>
</evidence>
<dbReference type="SUPFAM" id="SSF64268">
    <property type="entry name" value="PX domain"/>
    <property type="match status" value="1"/>
</dbReference>
<reference evidence="11" key="1">
    <citation type="submission" date="2021-12" db="EMBL/GenBank/DDBJ databases">
        <authorList>
            <person name="King R."/>
        </authorList>
    </citation>
    <scope>NUCLEOTIDE SEQUENCE</scope>
</reference>
<dbReference type="GO" id="GO:0034727">
    <property type="term" value="P:piecemeal microautophagy of the nucleus"/>
    <property type="evidence" value="ECO:0007669"/>
    <property type="project" value="TreeGrafter"/>
</dbReference>
<feature type="compositionally biased region" description="Polar residues" evidence="9">
    <location>
        <begin position="201"/>
        <end position="212"/>
    </location>
</feature>
<proteinExistence type="inferred from homology"/>
<comment type="subcellular location">
    <subcellularLocation>
        <location evidence="2">Cytoplasm</location>
    </subcellularLocation>
    <subcellularLocation>
        <location evidence="1">Endomembrane system</location>
        <topology evidence="1">Peripheral membrane protein</topology>
    </subcellularLocation>
</comment>
<evidence type="ECO:0000256" key="8">
    <source>
        <dbReference type="SAM" id="Coils"/>
    </source>
</evidence>
<dbReference type="PANTHER" id="PTHR45949">
    <property type="entry name" value="SORTING NEXIN-4"/>
    <property type="match status" value="1"/>
</dbReference>
<dbReference type="Pfam" id="PF00787">
    <property type="entry name" value="PX"/>
    <property type="match status" value="1"/>
</dbReference>
<name>A0A9P0FIW9_BRAAE</name>
<keyword evidence="4" id="KW-0813">Transport</keyword>
<accession>A0A9P0FIW9</accession>
<dbReference type="PROSITE" id="PS50195">
    <property type="entry name" value="PX"/>
    <property type="match status" value="1"/>
</dbReference>
<comment type="similarity">
    <text evidence="3">Belongs to the sorting nexin family.</text>
</comment>
<evidence type="ECO:0000256" key="9">
    <source>
        <dbReference type="SAM" id="MobiDB-lite"/>
    </source>
</evidence>
<dbReference type="InterPro" id="IPR001683">
    <property type="entry name" value="PX_dom"/>
</dbReference>
<gene>
    <name evidence="11" type="ORF">MELIAE_LOCUS6808</name>
</gene>
<dbReference type="Pfam" id="PF09325">
    <property type="entry name" value="Vps5"/>
    <property type="match status" value="1"/>
</dbReference>
<dbReference type="OrthoDB" id="205639at2759"/>